<gene>
    <name evidence="2" type="ORF">SAMN05444817_101291</name>
</gene>
<reference evidence="3" key="1">
    <citation type="submission" date="2017-01" db="EMBL/GenBank/DDBJ databases">
        <authorList>
            <person name="Varghese N."/>
            <person name="Submissions S."/>
        </authorList>
    </citation>
    <scope>NUCLEOTIDE SEQUENCE [LARGE SCALE GENOMIC DNA]</scope>
    <source>
        <strain evidence="3">DSM 44531</strain>
    </source>
</reference>
<evidence type="ECO:0000256" key="1">
    <source>
        <dbReference type="SAM" id="MobiDB-lite"/>
    </source>
</evidence>
<dbReference type="EMBL" id="FTOF01000001">
    <property type="protein sequence ID" value="SIS39289.1"/>
    <property type="molecule type" value="Genomic_DNA"/>
</dbReference>
<evidence type="ECO:0000313" key="2">
    <source>
        <dbReference type="EMBL" id="SIS39289.1"/>
    </source>
</evidence>
<dbReference type="PANTHER" id="PTHR36456">
    <property type="entry name" value="UPF0232 PROTEIN SCO3875"/>
    <property type="match status" value="1"/>
</dbReference>
<dbReference type="AlphaFoldDB" id="A0A1N7IQC0"/>
<dbReference type="STRING" id="1161099.SAMN05444817_101291"/>
<keyword evidence="3" id="KW-1185">Reference proteome</keyword>
<dbReference type="OrthoDB" id="5516926at2"/>
<dbReference type="InterPro" id="IPR007922">
    <property type="entry name" value="DciA-like"/>
</dbReference>
<proteinExistence type="predicted"/>
<accession>A0A1N7IQC0</accession>
<dbReference type="RefSeq" id="WP_076598255.1">
    <property type="nucleotide sequence ID" value="NZ_CP046976.1"/>
</dbReference>
<name>A0A1N7IQC0_9CORY</name>
<organism evidence="2 3">
    <name type="scientific">Corynebacterium appendicis CIP 107643</name>
    <dbReference type="NCBI Taxonomy" id="1161099"/>
    <lineage>
        <taxon>Bacteria</taxon>
        <taxon>Bacillati</taxon>
        <taxon>Actinomycetota</taxon>
        <taxon>Actinomycetes</taxon>
        <taxon>Mycobacteriales</taxon>
        <taxon>Corynebacteriaceae</taxon>
        <taxon>Corynebacterium</taxon>
    </lineage>
</organism>
<protein>
    <submittedName>
        <fullName evidence="2">Uncharacterized protein</fullName>
    </submittedName>
</protein>
<feature type="region of interest" description="Disordered" evidence="1">
    <location>
        <begin position="28"/>
        <end position="47"/>
    </location>
</feature>
<dbReference type="Proteomes" id="UP000186292">
    <property type="component" value="Unassembled WGS sequence"/>
</dbReference>
<evidence type="ECO:0000313" key="3">
    <source>
        <dbReference type="Proteomes" id="UP000186292"/>
    </source>
</evidence>
<dbReference type="PANTHER" id="PTHR36456:SF1">
    <property type="entry name" value="UPF0232 PROTEIN SCO3875"/>
    <property type="match status" value="1"/>
</dbReference>
<feature type="region of interest" description="Disordered" evidence="1">
    <location>
        <begin position="61"/>
        <end position="101"/>
    </location>
</feature>
<sequence>MTQPETNREENRNGPDLVRATFENLRATAKRRGGKVPRLSGQGKNVVPRRSVGKLAVAMGADQPAAPEISVPGLDLAPEPAQKRRFQRGRPTGPDGRPLQREYSVAGFGSLLKKEISQREWTEPIAHGWVMGNWEALVGEKIAQHTEVSMIKDGELFISCDQTAWATNLKYMQSTVLSQIAEKIGPGVITKLHVYPPKTKNWRYGPLHVKGRGPRDTYG</sequence>
<dbReference type="Pfam" id="PF05258">
    <property type="entry name" value="DciA"/>
    <property type="match status" value="1"/>
</dbReference>